<dbReference type="PANTHER" id="PTHR48084:SF4">
    <property type="entry name" value="2-OXOGLUTARATE OXIDOREDUCTASE SUBUNIT KORB"/>
    <property type="match status" value="1"/>
</dbReference>
<feature type="domain" description="Thiamine pyrophosphate enzyme TPP-binding" evidence="2">
    <location>
        <begin position="62"/>
        <end position="209"/>
    </location>
</feature>
<dbReference type="InterPro" id="IPR051457">
    <property type="entry name" value="2-oxoacid:Fd_oxidoreductase"/>
</dbReference>
<dbReference type="Pfam" id="PF02775">
    <property type="entry name" value="TPP_enzyme_C"/>
    <property type="match status" value="1"/>
</dbReference>
<dbReference type="InterPro" id="IPR029061">
    <property type="entry name" value="THDP-binding"/>
</dbReference>
<gene>
    <name evidence="4" type="ORF">MNBD_GAMMA26-1301</name>
</gene>
<dbReference type="EC" id="1.2.7.-" evidence="4"/>
<dbReference type="SUPFAM" id="SSF52518">
    <property type="entry name" value="Thiamin diphosphate-binding fold (THDP-binding)"/>
    <property type="match status" value="1"/>
</dbReference>
<sequence length="317" mass="35101">MFGLKADWSLDVQDRYFTLEDYEGAQPRWCTGCGDHGVLTAVQKVCREAQLAPEKIVNVSGIGCSSRLPHYMKTYGFHGLHGRALPFASGIKARRPDLDVWVSTGDGDCFSIGGCHWIHGIRYNIDMVVLVFDNAIYGLTKNQTSPTTPKDYGTSTHPTGSFLPAMNPLTITLGITNVSFVAQVVDWNPLLVYETIKMAHAHRGTSFVRIIQRCPVFVEDIHKGMMDDPSQILLLKHENGIPTNEAVERIYPNQVEHDPSDWMGAMAIARDESKVPCGLLYHDPAAPVYDDWSNVGMGMSDEEKIAGINKALDSFSI</sequence>
<evidence type="ECO:0000259" key="3">
    <source>
        <dbReference type="Pfam" id="PF12367"/>
    </source>
</evidence>
<feature type="domain" description="Pyruvate ferredoxin oxidoreductase beta subunit C-terminal" evidence="3">
    <location>
        <begin position="248"/>
        <end position="291"/>
    </location>
</feature>
<dbReference type="GO" id="GO:0016625">
    <property type="term" value="F:oxidoreductase activity, acting on the aldehyde or oxo group of donors, iron-sulfur protein as acceptor"/>
    <property type="evidence" value="ECO:0007669"/>
    <property type="project" value="UniProtKB-ARBA"/>
</dbReference>
<proteinExistence type="predicted"/>
<name>A0A3B1BHV5_9ZZZZ</name>
<dbReference type="GO" id="GO:0045333">
    <property type="term" value="P:cellular respiration"/>
    <property type="evidence" value="ECO:0007669"/>
    <property type="project" value="UniProtKB-ARBA"/>
</dbReference>
<dbReference type="Gene3D" id="3.40.50.970">
    <property type="match status" value="1"/>
</dbReference>
<accession>A0A3B1BHV5</accession>
<organism evidence="4">
    <name type="scientific">hydrothermal vent metagenome</name>
    <dbReference type="NCBI Taxonomy" id="652676"/>
    <lineage>
        <taxon>unclassified sequences</taxon>
        <taxon>metagenomes</taxon>
        <taxon>ecological metagenomes</taxon>
    </lineage>
</organism>
<dbReference type="InterPro" id="IPR011766">
    <property type="entry name" value="TPP_enzyme_TPP-bd"/>
</dbReference>
<keyword evidence="1 4" id="KW-0560">Oxidoreductase</keyword>
<dbReference type="AlphaFoldDB" id="A0A3B1BHV5"/>
<dbReference type="Pfam" id="PF12367">
    <property type="entry name" value="PFO_beta_C"/>
    <property type="match status" value="1"/>
</dbReference>
<dbReference type="InterPro" id="IPR032686">
    <property type="entry name" value="PFO_beta_C"/>
</dbReference>
<dbReference type="GO" id="GO:0030976">
    <property type="term" value="F:thiamine pyrophosphate binding"/>
    <property type="evidence" value="ECO:0007669"/>
    <property type="project" value="InterPro"/>
</dbReference>
<reference evidence="4" key="1">
    <citation type="submission" date="2018-06" db="EMBL/GenBank/DDBJ databases">
        <authorList>
            <person name="Zhirakovskaya E."/>
        </authorList>
    </citation>
    <scope>NUCLEOTIDE SEQUENCE</scope>
</reference>
<evidence type="ECO:0000259" key="2">
    <source>
        <dbReference type="Pfam" id="PF02775"/>
    </source>
</evidence>
<evidence type="ECO:0000313" key="4">
    <source>
        <dbReference type="EMBL" id="VAX10120.1"/>
    </source>
</evidence>
<protein>
    <submittedName>
        <fullName evidence="4">2-oxoglutarate/2-oxoacid ferredoxin oxidoreductase, beta subunit</fullName>
        <ecNumber evidence="4">1.2.7.-</ecNumber>
    </submittedName>
</protein>
<dbReference type="PANTHER" id="PTHR48084">
    <property type="entry name" value="2-OXOGLUTARATE OXIDOREDUCTASE SUBUNIT KORB-RELATED"/>
    <property type="match status" value="1"/>
</dbReference>
<dbReference type="CDD" id="cd03375">
    <property type="entry name" value="TPP_OGFOR"/>
    <property type="match status" value="1"/>
</dbReference>
<evidence type="ECO:0000256" key="1">
    <source>
        <dbReference type="ARBA" id="ARBA00023002"/>
    </source>
</evidence>
<dbReference type="EMBL" id="UOFX01000063">
    <property type="protein sequence ID" value="VAX10120.1"/>
    <property type="molecule type" value="Genomic_DNA"/>
</dbReference>